<keyword evidence="1" id="KW-1133">Transmembrane helix</keyword>
<dbReference type="RefSeq" id="WP_209888200.1">
    <property type="nucleotide sequence ID" value="NZ_BAAAJV010000024.1"/>
</dbReference>
<keyword evidence="4" id="KW-1185">Reference proteome</keyword>
<feature type="transmembrane region" description="Helical" evidence="1">
    <location>
        <begin position="59"/>
        <end position="77"/>
    </location>
</feature>
<organism evidence="3 4">
    <name type="scientific">Brachybacterium fresconis</name>
    <dbReference type="NCBI Taxonomy" id="173363"/>
    <lineage>
        <taxon>Bacteria</taxon>
        <taxon>Bacillati</taxon>
        <taxon>Actinomycetota</taxon>
        <taxon>Actinomycetes</taxon>
        <taxon>Micrococcales</taxon>
        <taxon>Dermabacteraceae</taxon>
        <taxon>Brachybacterium</taxon>
    </lineage>
</organism>
<accession>A0ABS4YJP3</accession>
<proteinExistence type="predicted"/>
<dbReference type="EMBL" id="JAGIOC010000001">
    <property type="protein sequence ID" value="MBP2408133.1"/>
    <property type="molecule type" value="Genomic_DNA"/>
</dbReference>
<dbReference type="PANTHER" id="PTHR28008">
    <property type="entry name" value="DOMAIN PROTEIN, PUTATIVE (AFU_ORTHOLOGUE AFUA_3G10980)-RELATED"/>
    <property type="match status" value="1"/>
</dbReference>
<evidence type="ECO:0000256" key="1">
    <source>
        <dbReference type="SAM" id="Phobius"/>
    </source>
</evidence>
<evidence type="ECO:0000259" key="2">
    <source>
        <dbReference type="Pfam" id="PF04892"/>
    </source>
</evidence>
<feature type="domain" description="VanZ-like" evidence="2">
    <location>
        <begin position="51"/>
        <end position="131"/>
    </location>
</feature>
<dbReference type="InterPro" id="IPR006976">
    <property type="entry name" value="VanZ-like"/>
</dbReference>
<dbReference type="PANTHER" id="PTHR28008:SF1">
    <property type="entry name" value="DOMAIN PROTEIN, PUTATIVE (AFU_ORTHOLOGUE AFUA_3G10980)-RELATED"/>
    <property type="match status" value="1"/>
</dbReference>
<reference evidence="3 4" key="1">
    <citation type="submission" date="2021-03" db="EMBL/GenBank/DDBJ databases">
        <title>Sequencing the genomes of 1000 actinobacteria strains.</title>
        <authorList>
            <person name="Klenk H.-P."/>
        </authorList>
    </citation>
    <scope>NUCLEOTIDE SEQUENCE [LARGE SCALE GENOMIC DNA]</scope>
    <source>
        <strain evidence="3 4">DSM 14564</strain>
    </source>
</reference>
<comment type="caution">
    <text evidence="3">The sequence shown here is derived from an EMBL/GenBank/DDBJ whole genome shotgun (WGS) entry which is preliminary data.</text>
</comment>
<name>A0ABS4YJP3_9MICO</name>
<feature type="transmembrane region" description="Helical" evidence="1">
    <location>
        <begin position="22"/>
        <end position="39"/>
    </location>
</feature>
<keyword evidence="1" id="KW-0472">Membrane</keyword>
<sequence length="159" mass="17090">MDAAVEFCRHLPHEIRRVGGSLPWRVGALVLAIVANIGFYLPSIPSGVPGAGVVGVDKLVHLVVFALTVWAAGRLLAPRRRFPMGWVVIVALAHALLIELIQLVLLPERGAEGADILLDVIGIALGVGLWIGERLRRAPRRMRAADDDLDRGPEVSPPA</sequence>
<dbReference type="Proteomes" id="UP000698222">
    <property type="component" value="Unassembled WGS sequence"/>
</dbReference>
<feature type="transmembrane region" description="Helical" evidence="1">
    <location>
        <begin position="116"/>
        <end position="132"/>
    </location>
</feature>
<keyword evidence="1" id="KW-0812">Transmembrane</keyword>
<gene>
    <name evidence="3" type="ORF">JOF44_001036</name>
</gene>
<evidence type="ECO:0000313" key="4">
    <source>
        <dbReference type="Proteomes" id="UP000698222"/>
    </source>
</evidence>
<dbReference type="Pfam" id="PF04892">
    <property type="entry name" value="VanZ"/>
    <property type="match status" value="1"/>
</dbReference>
<evidence type="ECO:0000313" key="3">
    <source>
        <dbReference type="EMBL" id="MBP2408133.1"/>
    </source>
</evidence>
<protein>
    <submittedName>
        <fullName evidence="3">VanZ family protein</fullName>
    </submittedName>
</protein>
<feature type="transmembrane region" description="Helical" evidence="1">
    <location>
        <begin position="84"/>
        <end position="104"/>
    </location>
</feature>